<sequence>MEKDSSGSMPRRSMIRTGTAAGLGAIGLAGVTARPASADPAPLSSGLSQKPPPNWKLPGEQITFQPADFDVLDLTLHVVPELRICALAVKLAEKNGVVYPITSHATIARLLPGKKFSAAGHHITAAAISRYVPQEFFPINHPGELAERLYMALLRCRAESSALMARRSTPASATPTPEQ</sequence>
<evidence type="ECO:0000256" key="1">
    <source>
        <dbReference type="SAM" id="MobiDB-lite"/>
    </source>
</evidence>
<dbReference type="RefSeq" id="WP_364385335.1">
    <property type="nucleotide sequence ID" value="NZ_JBHMCF010000014.1"/>
</dbReference>
<keyword evidence="3" id="KW-1185">Reference proteome</keyword>
<dbReference type="PROSITE" id="PS51318">
    <property type="entry name" value="TAT"/>
    <property type="match status" value="1"/>
</dbReference>
<evidence type="ECO:0000313" key="2">
    <source>
        <dbReference type="EMBL" id="MFB9471680.1"/>
    </source>
</evidence>
<name>A0ABV5NN24_9ACTN</name>
<dbReference type="EMBL" id="JBHMCF010000014">
    <property type="protein sequence ID" value="MFB9471680.1"/>
    <property type="molecule type" value="Genomic_DNA"/>
</dbReference>
<reference evidence="2 3" key="1">
    <citation type="submission" date="2024-09" db="EMBL/GenBank/DDBJ databases">
        <authorList>
            <person name="Sun Q."/>
            <person name="Mori K."/>
        </authorList>
    </citation>
    <scope>NUCLEOTIDE SEQUENCE [LARGE SCALE GENOMIC DNA]</scope>
    <source>
        <strain evidence="2 3">JCM 3324</strain>
    </source>
</reference>
<gene>
    <name evidence="2" type="ORF">ACFFR3_19330</name>
</gene>
<proteinExistence type="predicted"/>
<evidence type="ECO:0000313" key="3">
    <source>
        <dbReference type="Proteomes" id="UP001589568"/>
    </source>
</evidence>
<comment type="caution">
    <text evidence="2">The sequence shown here is derived from an EMBL/GenBank/DDBJ whole genome shotgun (WGS) entry which is preliminary data.</text>
</comment>
<feature type="region of interest" description="Disordered" evidence="1">
    <location>
        <begin position="37"/>
        <end position="56"/>
    </location>
</feature>
<accession>A0ABV5NN24</accession>
<protein>
    <submittedName>
        <fullName evidence="2">Uncharacterized protein</fullName>
    </submittedName>
</protein>
<organism evidence="2 3">
    <name type="scientific">Nonomuraea salmonea</name>
    <dbReference type="NCBI Taxonomy" id="46181"/>
    <lineage>
        <taxon>Bacteria</taxon>
        <taxon>Bacillati</taxon>
        <taxon>Actinomycetota</taxon>
        <taxon>Actinomycetes</taxon>
        <taxon>Streptosporangiales</taxon>
        <taxon>Streptosporangiaceae</taxon>
        <taxon>Nonomuraea</taxon>
    </lineage>
</organism>
<dbReference type="Proteomes" id="UP001589568">
    <property type="component" value="Unassembled WGS sequence"/>
</dbReference>
<dbReference type="InterPro" id="IPR006311">
    <property type="entry name" value="TAT_signal"/>
</dbReference>